<dbReference type="InterPro" id="IPR020845">
    <property type="entry name" value="AMP-binding_CS"/>
</dbReference>
<evidence type="ECO:0000256" key="3">
    <source>
        <dbReference type="SAM" id="Phobius"/>
    </source>
</evidence>
<dbReference type="InterPro" id="IPR042099">
    <property type="entry name" value="ANL_N_sf"/>
</dbReference>
<gene>
    <name evidence="6" type="ORF">GQ26_0211490</name>
</gene>
<dbReference type="InterPro" id="IPR000873">
    <property type="entry name" value="AMP-dep_synth/lig_dom"/>
</dbReference>
<dbReference type="PANTHER" id="PTHR24096:SF149">
    <property type="entry name" value="AMP-BINDING DOMAIN-CONTAINING PROTEIN-RELATED"/>
    <property type="match status" value="1"/>
</dbReference>
<evidence type="ECO:0000256" key="1">
    <source>
        <dbReference type="ARBA" id="ARBA00006432"/>
    </source>
</evidence>
<keyword evidence="2 6" id="KW-0436">Ligase</keyword>
<dbReference type="eggNOG" id="KOG1176">
    <property type="taxonomic scope" value="Eukaryota"/>
</dbReference>
<dbReference type="Pfam" id="PF00501">
    <property type="entry name" value="AMP-binding"/>
    <property type="match status" value="1"/>
</dbReference>
<dbReference type="AlphaFoldDB" id="A0A093V7K9"/>
<dbReference type="PANTHER" id="PTHR24096">
    <property type="entry name" value="LONG-CHAIN-FATTY-ACID--COA LIGASE"/>
    <property type="match status" value="1"/>
</dbReference>
<evidence type="ECO:0000313" key="6">
    <source>
        <dbReference type="EMBL" id="KFX45964.1"/>
    </source>
</evidence>
<comment type="caution">
    <text evidence="6">The sequence shown here is derived from an EMBL/GenBank/DDBJ whole genome shotgun (WGS) entry which is preliminary data.</text>
</comment>
<dbReference type="PROSITE" id="PS00455">
    <property type="entry name" value="AMP_BINDING"/>
    <property type="match status" value="1"/>
</dbReference>
<dbReference type="Gene3D" id="3.40.50.12780">
    <property type="entry name" value="N-terminal domain of ligase-like"/>
    <property type="match status" value="1"/>
</dbReference>
<dbReference type="SUPFAM" id="SSF56801">
    <property type="entry name" value="Acetyl-CoA synthetase-like"/>
    <property type="match status" value="1"/>
</dbReference>
<dbReference type="GO" id="GO:0016405">
    <property type="term" value="F:CoA-ligase activity"/>
    <property type="evidence" value="ECO:0007669"/>
    <property type="project" value="TreeGrafter"/>
</dbReference>
<dbReference type="CDD" id="cd05911">
    <property type="entry name" value="Firefly_Luc_like"/>
    <property type="match status" value="1"/>
</dbReference>
<proteinExistence type="inferred from homology"/>
<evidence type="ECO:0000259" key="4">
    <source>
        <dbReference type="Pfam" id="PF00501"/>
    </source>
</evidence>
<name>A0A093V7K9_TALMA</name>
<dbReference type="HOGENOM" id="CLU_000022_59_2_1"/>
<comment type="similarity">
    <text evidence="1">Belongs to the ATP-dependent AMP-binding enzyme family.</text>
</comment>
<keyword evidence="3" id="KW-0812">Transmembrane</keyword>
<feature type="domain" description="AMP-binding enzyme C-terminal" evidence="5">
    <location>
        <begin position="460"/>
        <end position="512"/>
    </location>
</feature>
<reference key="1">
    <citation type="journal article" date="2014" name="PLoS Genet.">
        <title>Signature Gene Expression Reveals Novel Clues to the Molecular Mechanisms of Dimorphic Transition in Penicillium marneffei.</title>
        <authorList>
            <person name="Yang E."/>
            <person name="Wang G."/>
            <person name="Cai J."/>
            <person name="Woo P.C."/>
            <person name="Lau S.K."/>
            <person name="Yuen K.-Y."/>
            <person name="Chow W.-N."/>
            <person name="Lin X."/>
        </authorList>
    </citation>
    <scope>NUCLEOTIDE SEQUENCE [LARGE SCALE GENOMIC DNA]</scope>
    <source>
        <strain>PM1</strain>
    </source>
</reference>
<organism evidence="6">
    <name type="scientific">Talaromyces marneffei PM1</name>
    <dbReference type="NCBI Taxonomy" id="1077442"/>
    <lineage>
        <taxon>Eukaryota</taxon>
        <taxon>Fungi</taxon>
        <taxon>Dikarya</taxon>
        <taxon>Ascomycota</taxon>
        <taxon>Pezizomycotina</taxon>
        <taxon>Eurotiomycetes</taxon>
        <taxon>Eurotiomycetidae</taxon>
        <taxon>Eurotiales</taxon>
        <taxon>Trichocomaceae</taxon>
        <taxon>Talaromyces</taxon>
        <taxon>Talaromyces sect. Talaromyces</taxon>
    </lineage>
</organism>
<feature type="domain" description="AMP-dependent synthetase/ligase" evidence="4">
    <location>
        <begin position="43"/>
        <end position="409"/>
    </location>
</feature>
<keyword evidence="3" id="KW-1133">Transmembrane helix</keyword>
<dbReference type="Gene3D" id="3.30.300.30">
    <property type="match status" value="1"/>
</dbReference>
<reference evidence="6" key="2">
    <citation type="journal article" date="2014" name="PLoS Genet.">
        <title>Signature gene expression reveals novel clues to the molecular mechanisms of dimorphic transition in Penicillium marneffei.</title>
        <authorList>
            <person name="Yang E."/>
            <person name="Wang G."/>
            <person name="Cai J."/>
            <person name="Woo P.C."/>
            <person name="Lau S.K."/>
            <person name="Yuen K.-Y."/>
            <person name="Chow W.-N."/>
            <person name="Lin X."/>
        </authorList>
    </citation>
    <scope>NUCLEOTIDE SEQUENCE</scope>
    <source>
        <strain evidence="6">PM1</strain>
    </source>
</reference>
<dbReference type="InterPro" id="IPR045851">
    <property type="entry name" value="AMP-bd_C_sf"/>
</dbReference>
<keyword evidence="3" id="KW-0472">Membrane</keyword>
<accession>A0A093V7K9</accession>
<evidence type="ECO:0000256" key="2">
    <source>
        <dbReference type="ARBA" id="ARBA00022598"/>
    </source>
</evidence>
<dbReference type="InterPro" id="IPR025110">
    <property type="entry name" value="AMP-bd_C"/>
</dbReference>
<sequence>MTSKSPYPDLIIPDIDLWDFLFQRQNRSFPGSQDENNANWVIQKVILTDVRTGRRYTFDDLRKLSLHLGSRLQERLQWRTGDVLTIVSMNAIDIPPIIWGTLAIGGVVSPVNPNFSATELVHYLKVSQSKAIVTQKSQYAKVAQAAEGAGLAKDRIIVIDDTTELSGDSIWQPDPYLIPDYKFTSVHKSPITRPKEELAFLVFSSGTTGLPKGVMLSHTNIVANLLQMEAVDAGYLDSTDRALAFLPFFHIYGITCLINYGLFLGMSTYIMPRFDLESFCNVVQNQKITYVYAVPPVVLQIVQNPIVEKYNLSSIRLINCAAAPLPTELIRTLRTKFGLSIRQQYGMSECSPCTHSQTKQEGDEHPGAVGRLVPNVTAKYVPIAGEEVRPGRAEGELWVKGPNVFLGYLNNPAATKESFSRDGFYKTGDIGYEDAYGNFVLTDRIKELIKYNGFQVPPAELESLLLGHPAVADVAVVGIPSGQAGSELPRAYIKAKENSQGDRKTADDIVEYSNVAGARAGARAEVLDISSTSVYHQICVRTLPCADNSGIWSANTDSGDG</sequence>
<dbReference type="Pfam" id="PF13193">
    <property type="entry name" value="AMP-binding_C"/>
    <property type="match status" value="1"/>
</dbReference>
<evidence type="ECO:0000259" key="5">
    <source>
        <dbReference type="Pfam" id="PF13193"/>
    </source>
</evidence>
<protein>
    <submittedName>
        <fullName evidence="6">Putative 4-coumarate--CoA ligase 1</fullName>
    </submittedName>
</protein>
<dbReference type="EMBL" id="JPOX01000021">
    <property type="protein sequence ID" value="KFX45964.1"/>
    <property type="molecule type" value="Genomic_DNA"/>
</dbReference>
<feature type="transmembrane region" description="Helical" evidence="3">
    <location>
        <begin position="242"/>
        <end position="263"/>
    </location>
</feature>